<sequence length="197" mass="21279">MTLLVSPVGAVERSKILPTPNLKPGDILLGLPSSGVHSNGFSLVRKVVERSGLKYTDPCPWAPEMSLGRNLLEPTKIYVKQILPAAQSGLIKGMAHITGGGFVENVPRFFPKDLGCFIDASTWDLPPVFRWVMKHGNVEPLEMARTFNCGIGMVLAVEPALADLAIQNLSAGGPVYKIGEITAQTGVEMRNLEAWKS</sequence>
<dbReference type="AlphaFoldDB" id="A0AAW0GXH3"/>
<dbReference type="PANTHER" id="PTHR10520">
    <property type="entry name" value="TRIFUNCTIONAL PURINE BIOSYNTHETIC PROTEIN ADENOSINE-3-RELATED"/>
    <property type="match status" value="1"/>
</dbReference>
<evidence type="ECO:0000256" key="3">
    <source>
        <dbReference type="ARBA" id="ARBA00022598"/>
    </source>
</evidence>
<keyword evidence="4" id="KW-0547">Nucleotide-binding</keyword>
<evidence type="ECO:0000259" key="7">
    <source>
        <dbReference type="Pfam" id="PF02769"/>
    </source>
</evidence>
<evidence type="ECO:0000313" key="8">
    <source>
        <dbReference type="EMBL" id="KAK7694977.1"/>
    </source>
</evidence>
<dbReference type="InterPro" id="IPR036676">
    <property type="entry name" value="PurM-like_C_sf"/>
</dbReference>
<keyword evidence="5" id="KW-0658">Purine biosynthesis</keyword>
<dbReference type="Pfam" id="PF02769">
    <property type="entry name" value="AIRS_C"/>
    <property type="match status" value="1"/>
</dbReference>
<evidence type="ECO:0000256" key="6">
    <source>
        <dbReference type="ARBA" id="ARBA00022840"/>
    </source>
</evidence>
<protein>
    <recommendedName>
        <fullName evidence="2">phosphoribosylformylglycinamidine cyclo-ligase</fullName>
        <ecNumber evidence="2">6.3.3.1</ecNumber>
    </recommendedName>
</protein>
<name>A0AAW0GXH3_9APHY</name>
<dbReference type="CDD" id="cd02196">
    <property type="entry name" value="PurM"/>
    <property type="match status" value="1"/>
</dbReference>
<keyword evidence="3" id="KW-0436">Ligase</keyword>
<dbReference type="InterPro" id="IPR010918">
    <property type="entry name" value="PurM-like_C_dom"/>
</dbReference>
<evidence type="ECO:0000256" key="4">
    <source>
        <dbReference type="ARBA" id="ARBA00022741"/>
    </source>
</evidence>
<dbReference type="InterPro" id="IPR004733">
    <property type="entry name" value="PurM_cligase"/>
</dbReference>
<gene>
    <name evidence="8" type="ORF">QCA50_002165</name>
</gene>
<evidence type="ECO:0000256" key="5">
    <source>
        <dbReference type="ARBA" id="ARBA00022755"/>
    </source>
</evidence>
<keyword evidence="9" id="KW-1185">Reference proteome</keyword>
<reference evidence="8 9" key="1">
    <citation type="submission" date="2022-09" db="EMBL/GenBank/DDBJ databases">
        <authorList>
            <person name="Palmer J.M."/>
        </authorList>
    </citation>
    <scope>NUCLEOTIDE SEQUENCE [LARGE SCALE GENOMIC DNA]</scope>
    <source>
        <strain evidence="8 9">DSM 7382</strain>
    </source>
</reference>
<dbReference type="Gene3D" id="3.90.650.10">
    <property type="entry name" value="PurM-like C-terminal domain"/>
    <property type="match status" value="1"/>
</dbReference>
<organism evidence="8 9">
    <name type="scientific">Cerrena zonata</name>
    <dbReference type="NCBI Taxonomy" id="2478898"/>
    <lineage>
        <taxon>Eukaryota</taxon>
        <taxon>Fungi</taxon>
        <taxon>Dikarya</taxon>
        <taxon>Basidiomycota</taxon>
        <taxon>Agaricomycotina</taxon>
        <taxon>Agaricomycetes</taxon>
        <taxon>Polyporales</taxon>
        <taxon>Cerrenaceae</taxon>
        <taxon>Cerrena</taxon>
    </lineage>
</organism>
<evidence type="ECO:0000256" key="2">
    <source>
        <dbReference type="ARBA" id="ARBA00013047"/>
    </source>
</evidence>
<dbReference type="GO" id="GO:0005524">
    <property type="term" value="F:ATP binding"/>
    <property type="evidence" value="ECO:0007669"/>
    <property type="project" value="UniProtKB-KW"/>
</dbReference>
<keyword evidence="6" id="KW-0067">ATP-binding</keyword>
<dbReference type="FunFam" id="3.90.650.10:FF:000019">
    <property type="entry name" value="Trifunctional purine biosynthetic protein adenosine-3"/>
    <property type="match status" value="1"/>
</dbReference>
<feature type="domain" description="PurM-like C-terminal" evidence="7">
    <location>
        <begin position="23"/>
        <end position="188"/>
    </location>
</feature>
<dbReference type="PANTHER" id="PTHR10520:SF12">
    <property type="entry name" value="TRIFUNCTIONAL PURINE BIOSYNTHETIC PROTEIN ADENOSINE-3"/>
    <property type="match status" value="1"/>
</dbReference>
<dbReference type="SUPFAM" id="SSF56042">
    <property type="entry name" value="PurM C-terminal domain-like"/>
    <property type="match status" value="1"/>
</dbReference>
<accession>A0AAW0GXH3</accession>
<dbReference type="EC" id="6.3.3.1" evidence="2"/>
<dbReference type="Proteomes" id="UP001385951">
    <property type="component" value="Unassembled WGS sequence"/>
</dbReference>
<comment type="caution">
    <text evidence="8">The sequence shown here is derived from an EMBL/GenBank/DDBJ whole genome shotgun (WGS) entry which is preliminary data.</text>
</comment>
<proteinExistence type="predicted"/>
<evidence type="ECO:0000313" key="9">
    <source>
        <dbReference type="Proteomes" id="UP001385951"/>
    </source>
</evidence>
<comment type="pathway">
    <text evidence="1">Purine metabolism; IMP biosynthesis via de novo pathway; 5-amino-1-(5-phospho-D-ribosyl)imidazole from N(2)-formyl-N(1)-(5-phospho-D-ribosyl)glycinamide: step 2/2.</text>
</comment>
<dbReference type="GO" id="GO:0004637">
    <property type="term" value="F:phosphoribosylamine-glycine ligase activity"/>
    <property type="evidence" value="ECO:0007669"/>
    <property type="project" value="TreeGrafter"/>
</dbReference>
<dbReference type="GO" id="GO:0046084">
    <property type="term" value="P:adenine biosynthetic process"/>
    <property type="evidence" value="ECO:0007669"/>
    <property type="project" value="TreeGrafter"/>
</dbReference>
<dbReference type="GO" id="GO:0006189">
    <property type="term" value="P:'de novo' IMP biosynthetic process"/>
    <property type="evidence" value="ECO:0007669"/>
    <property type="project" value="InterPro"/>
</dbReference>
<evidence type="ECO:0000256" key="1">
    <source>
        <dbReference type="ARBA" id="ARBA00004686"/>
    </source>
</evidence>
<dbReference type="GO" id="GO:0004641">
    <property type="term" value="F:phosphoribosylformylglycinamidine cyclo-ligase activity"/>
    <property type="evidence" value="ECO:0007669"/>
    <property type="project" value="UniProtKB-EC"/>
</dbReference>
<dbReference type="GO" id="GO:0005829">
    <property type="term" value="C:cytosol"/>
    <property type="evidence" value="ECO:0007669"/>
    <property type="project" value="TreeGrafter"/>
</dbReference>
<dbReference type="EMBL" id="JASBNA010000002">
    <property type="protein sequence ID" value="KAK7694977.1"/>
    <property type="molecule type" value="Genomic_DNA"/>
</dbReference>